<evidence type="ECO:0000256" key="4">
    <source>
        <dbReference type="ARBA" id="ARBA00022801"/>
    </source>
</evidence>
<protein>
    <recommendedName>
        <fullName evidence="8">Metal-dependent carboxypeptidase</fullName>
        <ecNumber evidence="8">3.4.17.19</ecNumber>
    </recommendedName>
</protein>
<evidence type="ECO:0000256" key="5">
    <source>
        <dbReference type="ARBA" id="ARBA00023049"/>
    </source>
</evidence>
<dbReference type="Proteomes" id="UP000035159">
    <property type="component" value="Chromosome"/>
</dbReference>
<evidence type="ECO:0000313" key="11">
    <source>
        <dbReference type="EMBL" id="AKI96864.1"/>
    </source>
</evidence>
<dbReference type="STRING" id="1330330.IX53_02420"/>
<dbReference type="GO" id="GO:0008270">
    <property type="term" value="F:zinc ion binding"/>
    <property type="evidence" value="ECO:0007669"/>
    <property type="project" value="UniProtKB-ARBA"/>
</dbReference>
<evidence type="ECO:0000256" key="10">
    <source>
        <dbReference type="PIRSR" id="PIRSR006615-2"/>
    </source>
</evidence>
<name>A0A0G2ZBB8_9BACT</name>
<feature type="binding site" evidence="9">
    <location>
        <position position="294"/>
    </location>
    <ligand>
        <name>Zn(2+)</name>
        <dbReference type="ChEBI" id="CHEBI:29105"/>
        <note>catalytic</note>
    </ligand>
</feature>
<dbReference type="KEGG" id="kpf:IX53_02420"/>
<evidence type="ECO:0000313" key="12">
    <source>
        <dbReference type="Proteomes" id="UP000035159"/>
    </source>
</evidence>
<gene>
    <name evidence="11" type="ORF">IX53_02420</name>
</gene>
<reference evidence="11 12" key="1">
    <citation type="submission" date="2015-04" db="EMBL/GenBank/DDBJ databases">
        <title>Complete Genome Sequence of Kosmotoga pacifica SLHLJ1.</title>
        <authorList>
            <person name="Jiang L.J."/>
            <person name="Shao Z.Z."/>
            <person name="Jebbar M."/>
        </authorList>
    </citation>
    <scope>NUCLEOTIDE SEQUENCE [LARGE SCALE GENOMIC DNA]</scope>
    <source>
        <strain evidence="11 12">SLHLJ1</strain>
    </source>
</reference>
<comment type="catalytic activity">
    <reaction evidence="6 8">
        <text>Release of a C-terminal amino acid with broad specificity, except for -Pro.</text>
        <dbReference type="EC" id="3.4.17.19"/>
    </reaction>
</comment>
<sequence>MKELEKLKELLKEISMINSAVSLMHWDHRTYMPPKGAESRAETVGYLSTLSFKKLISTEMGELLESLSKKENFDSLSDTDRTLIKVVKHDYKKAKAIPPELYQKYVIAASRSETVWETAKKKNDFESFRPYLEELLEIIREMVKLYGYEENPYDALLDNFEPGMTASKLRKIIAELKANLIPFVRLIATKSENIDRSFLKGRFSKRTQEKLSKEALKAIGYDFKAGRLDETMHPFTITIGYNDVRVTTKYETSEFTPSLYGTIHEGGHALYELGISQELKWTPLADGASMGIHESQSRMMENIVGRSYEFLKFFYPNIQKTFPKQFRNVSLDRFYKAINFVRPSLIRIEADEVTYNLHIMLRFEIEEALINREIEVKDLPKIWNEKMAEYLGVIPPNDSLGVLQDVHWAGGMIGYFPSYMLGNLYAAQFFRAAEKDISDLKHLIEKGNLAPLKEWLKEKIHKHGRMLKPEELCKNVTGEELSPSYFIDYIREKYSKIYEL</sequence>
<organism evidence="11 12">
    <name type="scientific">Kosmotoga pacifica</name>
    <dbReference type="NCBI Taxonomy" id="1330330"/>
    <lineage>
        <taxon>Bacteria</taxon>
        <taxon>Thermotogati</taxon>
        <taxon>Thermotogota</taxon>
        <taxon>Thermotogae</taxon>
        <taxon>Kosmotogales</taxon>
        <taxon>Kosmotogaceae</taxon>
        <taxon>Kosmotoga</taxon>
    </lineage>
</organism>
<dbReference type="PANTHER" id="PTHR34217:SF1">
    <property type="entry name" value="CARBOXYPEPTIDASE 1"/>
    <property type="match status" value="1"/>
</dbReference>
<dbReference type="PIRSF" id="PIRSF006615">
    <property type="entry name" value="Zn_crbxpep_Taq"/>
    <property type="match status" value="1"/>
</dbReference>
<dbReference type="AlphaFoldDB" id="A0A0G2ZBB8"/>
<dbReference type="Gene3D" id="1.10.1370.30">
    <property type="match status" value="1"/>
</dbReference>
<dbReference type="PRINTS" id="PR00998">
    <property type="entry name" value="CRBOXYPTASET"/>
</dbReference>
<evidence type="ECO:0000256" key="3">
    <source>
        <dbReference type="ARBA" id="ARBA00022723"/>
    </source>
</evidence>
<feature type="binding site" evidence="9">
    <location>
        <position position="268"/>
    </location>
    <ligand>
        <name>Zn(2+)</name>
        <dbReference type="ChEBI" id="CHEBI:29105"/>
        <note>catalytic</note>
    </ligand>
</feature>
<dbReference type="Pfam" id="PF02074">
    <property type="entry name" value="Peptidase_M32"/>
    <property type="match status" value="1"/>
</dbReference>
<feature type="active site" description="Proton donor/acceptor" evidence="10">
    <location>
        <position position="265"/>
    </location>
</feature>
<keyword evidence="9" id="KW-0862">Zinc</keyword>
<dbReference type="GO" id="GO:0004181">
    <property type="term" value="F:metallocarboxypeptidase activity"/>
    <property type="evidence" value="ECO:0007669"/>
    <property type="project" value="UniProtKB-UniRule"/>
</dbReference>
<evidence type="ECO:0000256" key="2">
    <source>
        <dbReference type="ARBA" id="ARBA00022670"/>
    </source>
</evidence>
<comment type="function">
    <text evidence="8">Broad specificity carboxypetidase that releases amino acids sequentially from the C-terminus, including neutral, aromatic, polar and basic residues.</text>
</comment>
<comment type="similarity">
    <text evidence="7 8">Belongs to the peptidase M32 family.</text>
</comment>
<evidence type="ECO:0000256" key="9">
    <source>
        <dbReference type="PIRSR" id="PIRSR006615-1"/>
    </source>
</evidence>
<dbReference type="GO" id="GO:0006508">
    <property type="term" value="P:proteolysis"/>
    <property type="evidence" value="ECO:0007669"/>
    <property type="project" value="UniProtKB-UniRule"/>
</dbReference>
<accession>A0A0G2ZBB8</accession>
<keyword evidence="3 8" id="KW-0479">Metal-binding</keyword>
<dbReference type="RefSeq" id="WP_047753999.1">
    <property type="nucleotide sequence ID" value="NZ_CAJUHA010000004.1"/>
</dbReference>
<dbReference type="PATRIC" id="fig|1330330.3.peg.493"/>
<evidence type="ECO:0000256" key="1">
    <source>
        <dbReference type="ARBA" id="ARBA00022645"/>
    </source>
</evidence>
<dbReference type="FunFam" id="1.10.1370.30:FF:000003">
    <property type="entry name" value="Thermostable carboxypeptidase 1"/>
    <property type="match status" value="1"/>
</dbReference>
<evidence type="ECO:0000256" key="6">
    <source>
        <dbReference type="ARBA" id="ARBA00052755"/>
    </source>
</evidence>
<dbReference type="OrthoDB" id="9772308at2"/>
<dbReference type="SUPFAM" id="SSF55486">
    <property type="entry name" value="Metalloproteases ('zincins'), catalytic domain"/>
    <property type="match status" value="1"/>
</dbReference>
<evidence type="ECO:0000256" key="8">
    <source>
        <dbReference type="PIRNR" id="PIRNR006615"/>
    </source>
</evidence>
<dbReference type="PROSITE" id="PS52034">
    <property type="entry name" value="PEPTIDASE_M32"/>
    <property type="match status" value="1"/>
</dbReference>
<dbReference type="EMBL" id="CP011232">
    <property type="protein sequence ID" value="AKI96864.1"/>
    <property type="molecule type" value="Genomic_DNA"/>
</dbReference>
<keyword evidence="4 8" id="KW-0378">Hydrolase</keyword>
<dbReference type="CDD" id="cd06460">
    <property type="entry name" value="M32_Taq"/>
    <property type="match status" value="1"/>
</dbReference>
<keyword evidence="1 8" id="KW-0121">Carboxypeptidase</keyword>
<dbReference type="EC" id="3.4.17.19" evidence="8"/>
<keyword evidence="5 8" id="KW-0482">Metalloprotease</keyword>
<keyword evidence="2 8" id="KW-0645">Protease</keyword>
<keyword evidence="12" id="KW-1185">Reference proteome</keyword>
<evidence type="ECO:0000256" key="7">
    <source>
        <dbReference type="ARBA" id="ARBA00061580"/>
    </source>
</evidence>
<comment type="cofactor">
    <cofactor evidence="9">
        <name>Zn(2+)</name>
        <dbReference type="ChEBI" id="CHEBI:29105"/>
    </cofactor>
    <text evidence="9">Binds 1 zinc ion per subunit.</text>
</comment>
<feature type="binding site" evidence="9">
    <location>
        <position position="264"/>
    </location>
    <ligand>
        <name>Zn(2+)</name>
        <dbReference type="ChEBI" id="CHEBI:29105"/>
        <note>catalytic</note>
    </ligand>
</feature>
<dbReference type="InterPro" id="IPR001333">
    <property type="entry name" value="Peptidase_M32_Taq"/>
</dbReference>
<dbReference type="PANTHER" id="PTHR34217">
    <property type="entry name" value="METAL-DEPENDENT CARBOXYPEPTIDASE"/>
    <property type="match status" value="1"/>
</dbReference>
<proteinExistence type="inferred from homology"/>